<reference evidence="10 11" key="1">
    <citation type="submission" date="2015-09" db="EMBL/GenBank/DDBJ databases">
        <title>Atta colombica WGS genome.</title>
        <authorList>
            <person name="Nygaard S."/>
            <person name="Hu H."/>
            <person name="Boomsma J."/>
            <person name="Zhang G."/>
        </authorList>
    </citation>
    <scope>NUCLEOTIDE SEQUENCE [LARGE SCALE GENOMIC DNA]</scope>
    <source>
        <strain evidence="10">Treedump-2</strain>
        <tissue evidence="10">Whole body</tissue>
    </source>
</reference>
<feature type="region of interest" description="Disordered" evidence="8">
    <location>
        <begin position="347"/>
        <end position="367"/>
    </location>
</feature>
<keyword evidence="6" id="KW-0460">Magnesium</keyword>
<dbReference type="PROSITE" id="PS51462">
    <property type="entry name" value="NUDIX"/>
    <property type="match status" value="1"/>
</dbReference>
<feature type="domain" description="Nudix hydrolase" evidence="9">
    <location>
        <begin position="3"/>
        <end position="245"/>
    </location>
</feature>
<evidence type="ECO:0000256" key="7">
    <source>
        <dbReference type="ARBA" id="ARBA00023211"/>
    </source>
</evidence>
<dbReference type="GO" id="GO:0046872">
    <property type="term" value="F:metal ion binding"/>
    <property type="evidence" value="ECO:0007669"/>
    <property type="project" value="UniProtKB-KW"/>
</dbReference>
<evidence type="ECO:0000256" key="5">
    <source>
        <dbReference type="ARBA" id="ARBA00022801"/>
    </source>
</evidence>
<dbReference type="PANTHER" id="PTHR12318">
    <property type="entry name" value="TESTOSTERONE-REGULATED PROTEIN RP2"/>
    <property type="match status" value="1"/>
</dbReference>
<dbReference type="STRING" id="520822.A0A195BJ86"/>
<dbReference type="KEGG" id="acoc:108686073"/>
<dbReference type="CDD" id="cd18870">
    <property type="entry name" value="NUDIX_AcylCoAdiphos_Nudt19"/>
    <property type="match status" value="1"/>
</dbReference>
<evidence type="ECO:0000256" key="8">
    <source>
        <dbReference type="SAM" id="MobiDB-lite"/>
    </source>
</evidence>
<evidence type="ECO:0000256" key="3">
    <source>
        <dbReference type="ARBA" id="ARBA00005582"/>
    </source>
</evidence>
<dbReference type="InterPro" id="IPR015797">
    <property type="entry name" value="NUDIX_hydrolase-like_dom_sf"/>
</dbReference>
<dbReference type="AlphaFoldDB" id="A0A195BJ86"/>
<keyword evidence="4" id="KW-0479">Metal-binding</keyword>
<evidence type="ECO:0000256" key="2">
    <source>
        <dbReference type="ARBA" id="ARBA00001946"/>
    </source>
</evidence>
<comment type="cofactor">
    <cofactor evidence="1">
        <name>Mn(2+)</name>
        <dbReference type="ChEBI" id="CHEBI:29035"/>
    </cofactor>
</comment>
<dbReference type="InterPro" id="IPR039121">
    <property type="entry name" value="NUDT19"/>
</dbReference>
<comment type="cofactor">
    <cofactor evidence="2">
        <name>Mg(2+)</name>
        <dbReference type="ChEBI" id="CHEBI:18420"/>
    </cofactor>
</comment>
<organism evidence="10 11">
    <name type="scientific">Atta colombica</name>
    <dbReference type="NCBI Taxonomy" id="520822"/>
    <lineage>
        <taxon>Eukaryota</taxon>
        <taxon>Metazoa</taxon>
        <taxon>Ecdysozoa</taxon>
        <taxon>Arthropoda</taxon>
        <taxon>Hexapoda</taxon>
        <taxon>Insecta</taxon>
        <taxon>Pterygota</taxon>
        <taxon>Neoptera</taxon>
        <taxon>Endopterygota</taxon>
        <taxon>Hymenoptera</taxon>
        <taxon>Apocrita</taxon>
        <taxon>Aculeata</taxon>
        <taxon>Formicoidea</taxon>
        <taxon>Formicidae</taxon>
        <taxon>Myrmicinae</taxon>
        <taxon>Atta</taxon>
    </lineage>
</organism>
<dbReference type="Proteomes" id="UP000078540">
    <property type="component" value="Unassembled WGS sequence"/>
</dbReference>
<gene>
    <name evidence="10" type="ORF">ALC53_05215</name>
</gene>
<proteinExistence type="inferred from homology"/>
<dbReference type="PANTHER" id="PTHR12318:SF0">
    <property type="entry name" value="ACYL-COENZYME A DIPHOSPHATASE NUDT19"/>
    <property type="match status" value="1"/>
</dbReference>
<dbReference type="SUPFAM" id="SSF55811">
    <property type="entry name" value="Nudix"/>
    <property type="match status" value="1"/>
</dbReference>
<dbReference type="OrthoDB" id="1695362at2759"/>
<keyword evidence="5" id="KW-0378">Hydrolase</keyword>
<protein>
    <submittedName>
        <fullName evidence="10">Nucleoside diphosphate-linked moiety X motif 19, mitochondrial</fullName>
    </submittedName>
</protein>
<evidence type="ECO:0000256" key="1">
    <source>
        <dbReference type="ARBA" id="ARBA00001936"/>
    </source>
</evidence>
<dbReference type="InterPro" id="IPR000086">
    <property type="entry name" value="NUDIX_hydrolase_dom"/>
</dbReference>
<evidence type="ECO:0000256" key="6">
    <source>
        <dbReference type="ARBA" id="ARBA00022842"/>
    </source>
</evidence>
<evidence type="ECO:0000313" key="11">
    <source>
        <dbReference type="Proteomes" id="UP000078540"/>
    </source>
</evidence>
<evidence type="ECO:0000256" key="4">
    <source>
        <dbReference type="ARBA" id="ARBA00022723"/>
    </source>
</evidence>
<keyword evidence="7" id="KW-0464">Manganese</keyword>
<dbReference type="GO" id="GO:0005739">
    <property type="term" value="C:mitochondrion"/>
    <property type="evidence" value="ECO:0007669"/>
    <property type="project" value="TreeGrafter"/>
</dbReference>
<dbReference type="Gene3D" id="3.90.79.10">
    <property type="entry name" value="Nucleoside Triphosphate Pyrophosphohydrolase"/>
    <property type="match status" value="1"/>
</dbReference>
<evidence type="ECO:0000313" key="10">
    <source>
        <dbReference type="EMBL" id="KYM84429.1"/>
    </source>
</evidence>
<evidence type="ECO:0000259" key="9">
    <source>
        <dbReference type="PROSITE" id="PS51462"/>
    </source>
</evidence>
<sequence>MKAWSDAASLILAARHGQTYSCAVSPAIHNYKLLCLKRHQKSSFMPGLYVFPGGTVDPADVNLKWYEYFNAFGLDNDRLASLVPKAVSRPQIFQSKENELLREISLRITAIRETFEECGILLCRRNKNGNAHSSWVEHVSIPEGEMQTWQNKVHNDATEFLNLCQKLECYPDLWALYEWRNWLAPTYEYKTKRFNTAFYLACIPHMPYAEYEAIEMDDLQWFSPEEFSSTGFEFPPPQQIEIARLTKIKSIDNLLNIAMERNKKGIQKLYLPIVVQLKDGIGMVMPEDTMYPKEIKLYEQQIIDKSDITVDEFEKITTLTKNRIVFLDTQVNIIFTDNSKDNRIVFPRPGYHSKSGNVKSKNKLQDE</sequence>
<keyword evidence="11" id="KW-1185">Reference proteome</keyword>
<dbReference type="GO" id="GO:0016818">
    <property type="term" value="F:hydrolase activity, acting on acid anhydrides, in phosphorus-containing anhydrides"/>
    <property type="evidence" value="ECO:0007669"/>
    <property type="project" value="InterPro"/>
</dbReference>
<comment type="similarity">
    <text evidence="3">Belongs to the Nudix hydrolase family.</text>
</comment>
<dbReference type="EMBL" id="KQ976464">
    <property type="protein sequence ID" value="KYM84429.1"/>
    <property type="molecule type" value="Genomic_DNA"/>
</dbReference>
<name>A0A195BJ86_9HYME</name>
<accession>A0A195BJ86</accession>